<dbReference type="Gene3D" id="3.90.550.10">
    <property type="entry name" value="Spore Coat Polysaccharide Biosynthesis Protein SpsA, Chain A"/>
    <property type="match status" value="1"/>
</dbReference>
<comment type="similarity">
    <text evidence="1">Belongs to the glycosyltransferase 2 family. WaaE/KdtX subfamily.</text>
</comment>
<evidence type="ECO:0000259" key="2">
    <source>
        <dbReference type="Pfam" id="PF00535"/>
    </source>
</evidence>
<proteinExistence type="inferred from homology"/>
<dbReference type="PANTHER" id="PTHR43630">
    <property type="entry name" value="POLY-BETA-1,6-N-ACETYL-D-GLUCOSAMINE SYNTHASE"/>
    <property type="match status" value="1"/>
</dbReference>
<dbReference type="Pfam" id="PF00535">
    <property type="entry name" value="Glycos_transf_2"/>
    <property type="match status" value="1"/>
</dbReference>
<gene>
    <name evidence="3" type="ORF">OJF2_57210</name>
</gene>
<dbReference type="InterPro" id="IPR011990">
    <property type="entry name" value="TPR-like_helical_dom_sf"/>
</dbReference>
<dbReference type="SUPFAM" id="SSF48452">
    <property type="entry name" value="TPR-like"/>
    <property type="match status" value="1"/>
</dbReference>
<dbReference type="InterPro" id="IPR001173">
    <property type="entry name" value="Glyco_trans_2-like"/>
</dbReference>
<keyword evidence="3" id="KW-0808">Transferase</keyword>
<keyword evidence="4" id="KW-1185">Reference proteome</keyword>
<evidence type="ECO:0000256" key="1">
    <source>
        <dbReference type="ARBA" id="ARBA00038494"/>
    </source>
</evidence>
<dbReference type="EMBL" id="CP042997">
    <property type="protein sequence ID" value="QEH37134.1"/>
    <property type="molecule type" value="Genomic_DNA"/>
</dbReference>
<protein>
    <submittedName>
        <fullName evidence="3">Glycosyl transferase family 2</fullName>
    </submittedName>
</protein>
<dbReference type="SUPFAM" id="SSF53448">
    <property type="entry name" value="Nucleotide-diphospho-sugar transferases"/>
    <property type="match status" value="1"/>
</dbReference>
<organism evidence="3 4">
    <name type="scientific">Aquisphaera giovannonii</name>
    <dbReference type="NCBI Taxonomy" id="406548"/>
    <lineage>
        <taxon>Bacteria</taxon>
        <taxon>Pseudomonadati</taxon>
        <taxon>Planctomycetota</taxon>
        <taxon>Planctomycetia</taxon>
        <taxon>Isosphaerales</taxon>
        <taxon>Isosphaeraceae</taxon>
        <taxon>Aquisphaera</taxon>
    </lineage>
</organism>
<sequence>MNERGQTVCLNMIVKDEAHVIRRCLESARPLIDAWVISDTGSTDGTQNIIREVLADIPGTLIERPWVDFAHNRTEVLEASRGRADYILVVDADDEFEVDDSFVMPALAADSYNVALRFGGMGYHRRQMVRSALPWRYEGVLHEYLTCEQARTEEMLNGVRILVHHEGARSRDPLTYRRDALVLEKALLDEPDNARYVFYLAQSYRDAQDPELALRHYRRRAAMGGWRDEAWYSLYRIAHIESQFNKPWTEVMASYLTAFQYMPSRAEPLYWIAMHYQRGREFHVAKGFFEWAMAIPSPTPTALFVERSIYEYLLELEYAVSCYYVGEHAKAVAVNDRLLARGTLPADLVHRVAANRQFSRDVLAGQAVAPAAPGRWATETQAATLMTSPV</sequence>
<dbReference type="KEGG" id="agv:OJF2_57210"/>
<accession>A0A5B9WA45</accession>
<evidence type="ECO:0000313" key="4">
    <source>
        <dbReference type="Proteomes" id="UP000324233"/>
    </source>
</evidence>
<dbReference type="Gene3D" id="1.25.40.10">
    <property type="entry name" value="Tetratricopeptide repeat domain"/>
    <property type="match status" value="1"/>
</dbReference>
<reference evidence="3 4" key="1">
    <citation type="submission" date="2019-08" db="EMBL/GenBank/DDBJ databases">
        <title>Deep-cultivation of Planctomycetes and their phenomic and genomic characterization uncovers novel biology.</title>
        <authorList>
            <person name="Wiegand S."/>
            <person name="Jogler M."/>
            <person name="Boedeker C."/>
            <person name="Pinto D."/>
            <person name="Vollmers J."/>
            <person name="Rivas-Marin E."/>
            <person name="Kohn T."/>
            <person name="Peeters S.H."/>
            <person name="Heuer A."/>
            <person name="Rast P."/>
            <person name="Oberbeckmann S."/>
            <person name="Bunk B."/>
            <person name="Jeske O."/>
            <person name="Meyerdierks A."/>
            <person name="Storesund J.E."/>
            <person name="Kallscheuer N."/>
            <person name="Luecker S."/>
            <person name="Lage O.M."/>
            <person name="Pohl T."/>
            <person name="Merkel B.J."/>
            <person name="Hornburger P."/>
            <person name="Mueller R.-W."/>
            <person name="Bruemmer F."/>
            <person name="Labrenz M."/>
            <person name="Spormann A.M."/>
            <person name="Op den Camp H."/>
            <person name="Overmann J."/>
            <person name="Amann R."/>
            <person name="Jetten M.S.M."/>
            <person name="Mascher T."/>
            <person name="Medema M.H."/>
            <person name="Devos D.P."/>
            <person name="Kaster A.-K."/>
            <person name="Ovreas L."/>
            <person name="Rohde M."/>
            <person name="Galperin M.Y."/>
            <person name="Jogler C."/>
        </authorList>
    </citation>
    <scope>NUCLEOTIDE SEQUENCE [LARGE SCALE GENOMIC DNA]</scope>
    <source>
        <strain evidence="3 4">OJF2</strain>
    </source>
</reference>
<name>A0A5B9WA45_9BACT</name>
<dbReference type="GO" id="GO:0016740">
    <property type="term" value="F:transferase activity"/>
    <property type="evidence" value="ECO:0007669"/>
    <property type="project" value="UniProtKB-KW"/>
</dbReference>
<dbReference type="Proteomes" id="UP000324233">
    <property type="component" value="Chromosome"/>
</dbReference>
<evidence type="ECO:0000313" key="3">
    <source>
        <dbReference type="EMBL" id="QEH37134.1"/>
    </source>
</evidence>
<dbReference type="AlphaFoldDB" id="A0A5B9WA45"/>
<dbReference type="InterPro" id="IPR029044">
    <property type="entry name" value="Nucleotide-diphossugar_trans"/>
</dbReference>
<dbReference type="RefSeq" id="WP_168222088.1">
    <property type="nucleotide sequence ID" value="NZ_CP042997.1"/>
</dbReference>
<dbReference type="PANTHER" id="PTHR43630:SF2">
    <property type="entry name" value="GLYCOSYLTRANSFERASE"/>
    <property type="match status" value="1"/>
</dbReference>
<feature type="domain" description="Glycosyltransferase 2-like" evidence="2">
    <location>
        <begin position="12"/>
        <end position="100"/>
    </location>
</feature>